<sequence>MAQGALEVLAGTRPLQQLARWLDPENYERLQLRTNLVRCITQPVPRIGAARTSTPRHVLIRSVRVCQVSGGIYEASVVAFDQKRVRAIALRIEQWRGSWRITALEIG</sequence>
<dbReference type="InterPro" id="IPR045596">
    <property type="entry name" value="DUF6459"/>
</dbReference>
<keyword evidence="2" id="KW-1185">Reference proteome</keyword>
<protein>
    <recommendedName>
        <fullName evidence="3">3-hydroxyacyl-CoA dehydrogenase</fullName>
    </recommendedName>
</protein>
<reference evidence="1 2" key="1">
    <citation type="submission" date="2019-08" db="EMBL/GenBank/DDBJ databases">
        <title>Genone of Arthrobacter echini P9.</title>
        <authorList>
            <person name="Bowman J.P."/>
        </authorList>
    </citation>
    <scope>NUCLEOTIDE SEQUENCE [LARGE SCALE GENOMIC DNA]</scope>
    <source>
        <strain evidence="1 2">P9</strain>
    </source>
</reference>
<dbReference type="OrthoDB" id="3731420at2"/>
<accession>A0A5D0XMU4</accession>
<gene>
    <name evidence="1" type="ORF">FQ377_12435</name>
</gene>
<dbReference type="Proteomes" id="UP000323410">
    <property type="component" value="Unassembled WGS sequence"/>
</dbReference>
<evidence type="ECO:0000313" key="1">
    <source>
        <dbReference type="EMBL" id="TYC97559.1"/>
    </source>
</evidence>
<evidence type="ECO:0000313" key="2">
    <source>
        <dbReference type="Proteomes" id="UP000323410"/>
    </source>
</evidence>
<dbReference type="EMBL" id="VSLD01000007">
    <property type="protein sequence ID" value="TYC97559.1"/>
    <property type="molecule type" value="Genomic_DNA"/>
</dbReference>
<organism evidence="1 2">
    <name type="scientific">Arthrobacter echini</name>
    <dbReference type="NCBI Taxonomy" id="1529066"/>
    <lineage>
        <taxon>Bacteria</taxon>
        <taxon>Bacillati</taxon>
        <taxon>Actinomycetota</taxon>
        <taxon>Actinomycetes</taxon>
        <taxon>Micrococcales</taxon>
        <taxon>Micrococcaceae</taxon>
        <taxon>Arthrobacter</taxon>
    </lineage>
</organism>
<evidence type="ECO:0008006" key="3">
    <source>
        <dbReference type="Google" id="ProtNLM"/>
    </source>
</evidence>
<dbReference type="Pfam" id="PF20060">
    <property type="entry name" value="DUF6459"/>
    <property type="match status" value="1"/>
</dbReference>
<proteinExistence type="predicted"/>
<dbReference type="AlphaFoldDB" id="A0A5D0XMU4"/>
<comment type="caution">
    <text evidence="1">The sequence shown here is derived from an EMBL/GenBank/DDBJ whole genome shotgun (WGS) entry which is preliminary data.</text>
</comment>
<name>A0A5D0XMU4_9MICC</name>